<feature type="transmembrane region" description="Helical" evidence="1">
    <location>
        <begin position="116"/>
        <end position="137"/>
    </location>
</feature>
<dbReference type="NCBIfam" id="TIGR04127">
    <property type="entry name" value="flavo_near_exo"/>
    <property type="match status" value="1"/>
</dbReference>
<feature type="transmembrane region" description="Helical" evidence="1">
    <location>
        <begin position="7"/>
        <end position="28"/>
    </location>
</feature>
<keyword evidence="1" id="KW-1133">Transmembrane helix</keyword>
<protein>
    <submittedName>
        <fullName evidence="2">Exosortase F system-associated protein</fullName>
    </submittedName>
</protein>
<feature type="transmembrane region" description="Helical" evidence="1">
    <location>
        <begin position="86"/>
        <end position="104"/>
    </location>
</feature>
<accession>A0ABW3II50</accession>
<dbReference type="RefSeq" id="WP_380740150.1">
    <property type="nucleotide sequence ID" value="NZ_JBHTJP010000035.1"/>
</dbReference>
<feature type="transmembrane region" description="Helical" evidence="1">
    <location>
        <begin position="52"/>
        <end position="74"/>
    </location>
</feature>
<keyword evidence="1" id="KW-0472">Membrane</keyword>
<dbReference type="Proteomes" id="UP001597100">
    <property type="component" value="Unassembled WGS sequence"/>
</dbReference>
<organism evidence="2 3">
    <name type="scientific">Salinimicrobium gaetbulicola</name>
    <dbReference type="NCBI Taxonomy" id="999702"/>
    <lineage>
        <taxon>Bacteria</taxon>
        <taxon>Pseudomonadati</taxon>
        <taxon>Bacteroidota</taxon>
        <taxon>Flavobacteriia</taxon>
        <taxon>Flavobacteriales</taxon>
        <taxon>Flavobacteriaceae</taxon>
        <taxon>Salinimicrobium</taxon>
    </lineage>
</organism>
<sequence>MKPGVKLLIIGFLVILLAMIRMFEYRFFYDPFMYFFENAFKPNESLEFPPEMFFNVFLRFLLNTIISLTILFVAFRSWGIIKFSGIIFFTFFVVLFPLFVYLMQNVTPDDYLAAFYVRRFLAHPVLILILLPAFFYYRLQKATAEKSSSDKV</sequence>
<evidence type="ECO:0000313" key="3">
    <source>
        <dbReference type="Proteomes" id="UP001597100"/>
    </source>
</evidence>
<comment type="caution">
    <text evidence="2">The sequence shown here is derived from an EMBL/GenBank/DDBJ whole genome shotgun (WGS) entry which is preliminary data.</text>
</comment>
<keyword evidence="3" id="KW-1185">Reference proteome</keyword>
<name>A0ABW3II50_9FLAO</name>
<evidence type="ECO:0000313" key="2">
    <source>
        <dbReference type="EMBL" id="MFD0977674.1"/>
    </source>
</evidence>
<gene>
    <name evidence="2" type="ORF">ACFQ1G_12800</name>
</gene>
<reference evidence="3" key="1">
    <citation type="journal article" date="2019" name="Int. J. Syst. Evol. Microbiol.">
        <title>The Global Catalogue of Microorganisms (GCM) 10K type strain sequencing project: providing services to taxonomists for standard genome sequencing and annotation.</title>
        <authorList>
            <consortium name="The Broad Institute Genomics Platform"/>
            <consortium name="The Broad Institute Genome Sequencing Center for Infectious Disease"/>
            <person name="Wu L."/>
            <person name="Ma J."/>
        </authorList>
    </citation>
    <scope>NUCLEOTIDE SEQUENCE [LARGE SCALE GENOMIC DNA]</scope>
    <source>
        <strain evidence="3">CCUG 60898</strain>
    </source>
</reference>
<evidence type="ECO:0000256" key="1">
    <source>
        <dbReference type="SAM" id="Phobius"/>
    </source>
</evidence>
<dbReference type="InterPro" id="IPR026414">
    <property type="entry name" value="ExosoTase_F-assoc_memb"/>
</dbReference>
<proteinExistence type="predicted"/>
<dbReference type="EMBL" id="JBHTJP010000035">
    <property type="protein sequence ID" value="MFD0977674.1"/>
    <property type="molecule type" value="Genomic_DNA"/>
</dbReference>
<keyword evidence="1" id="KW-0812">Transmembrane</keyword>